<accession>A0ABT3H124</accession>
<proteinExistence type="predicted"/>
<feature type="chain" id="PRO_5045367570" description="ABM domain-containing protein" evidence="1">
    <location>
        <begin position="21"/>
        <end position="210"/>
    </location>
</feature>
<evidence type="ECO:0000313" key="3">
    <source>
        <dbReference type="Proteomes" id="UP001208938"/>
    </source>
</evidence>
<evidence type="ECO:0000313" key="2">
    <source>
        <dbReference type="EMBL" id="MCW1933521.1"/>
    </source>
</evidence>
<evidence type="ECO:0008006" key="4">
    <source>
        <dbReference type="Google" id="ProtNLM"/>
    </source>
</evidence>
<reference evidence="2 3" key="1">
    <citation type="submission" date="2022-10" db="EMBL/GenBank/DDBJ databases">
        <title>Pararhodobacter sp. nov., isolated from marine algae.</title>
        <authorList>
            <person name="Choi B.J."/>
            <person name="Kim J.M."/>
            <person name="Lee J.K."/>
            <person name="Choi D.G."/>
            <person name="Jeon C.O."/>
        </authorList>
    </citation>
    <scope>NUCLEOTIDE SEQUENCE [LARGE SCALE GENOMIC DNA]</scope>
    <source>
        <strain evidence="2 3">ZQ420</strain>
    </source>
</reference>
<keyword evidence="3" id="KW-1185">Reference proteome</keyword>
<feature type="signal peptide" evidence="1">
    <location>
        <begin position="1"/>
        <end position="20"/>
    </location>
</feature>
<dbReference type="EMBL" id="JAPDFL010000001">
    <property type="protein sequence ID" value="MCW1933521.1"/>
    <property type="molecule type" value="Genomic_DNA"/>
</dbReference>
<organism evidence="2 3">
    <name type="scientific">Pararhodobacter zhoushanensis</name>
    <dbReference type="NCBI Taxonomy" id="2479545"/>
    <lineage>
        <taxon>Bacteria</taxon>
        <taxon>Pseudomonadati</taxon>
        <taxon>Pseudomonadota</taxon>
        <taxon>Alphaproteobacteria</taxon>
        <taxon>Rhodobacterales</taxon>
        <taxon>Paracoccaceae</taxon>
        <taxon>Pararhodobacter</taxon>
    </lineage>
</organism>
<sequence>MRAKFLSIAVLVASSVPAQAQDVMLAREQLYGQVLEHPLVFGVEPAFHAERADGFYLMEWVPEGQSVEDWQQMQTITAHRAVGSNHGDDQAAALGENIAVNFLTGYRDNCATEVDALPLPITGAQGARAAFAAYMGCSQVRGTDHAEEMVILVMVGASDSYTLQWAERSPARAAFDREAFSRWRPRIEALTLAHLCTVPDGEEPPYPSCN</sequence>
<comment type="caution">
    <text evidence="2">The sequence shown here is derived from an EMBL/GenBank/DDBJ whole genome shotgun (WGS) entry which is preliminary data.</text>
</comment>
<name>A0ABT3H124_9RHOB</name>
<gene>
    <name evidence="2" type="ORF">OKW52_14970</name>
</gene>
<dbReference type="Proteomes" id="UP001208938">
    <property type="component" value="Unassembled WGS sequence"/>
</dbReference>
<protein>
    <recommendedName>
        <fullName evidence="4">ABM domain-containing protein</fullName>
    </recommendedName>
</protein>
<keyword evidence="1" id="KW-0732">Signal</keyword>
<dbReference type="RefSeq" id="WP_264506417.1">
    <property type="nucleotide sequence ID" value="NZ_JAPDFL010000001.1"/>
</dbReference>
<evidence type="ECO:0000256" key="1">
    <source>
        <dbReference type="SAM" id="SignalP"/>
    </source>
</evidence>